<proteinExistence type="predicted"/>
<protein>
    <submittedName>
        <fullName evidence="1">LamG domain-containing protein</fullName>
    </submittedName>
</protein>
<dbReference type="InterPro" id="IPR013320">
    <property type="entry name" value="ConA-like_dom_sf"/>
</dbReference>
<gene>
    <name evidence="1" type="ORF">NB063_10065</name>
</gene>
<dbReference type="Proteomes" id="UP001202961">
    <property type="component" value="Unassembled WGS sequence"/>
</dbReference>
<evidence type="ECO:0000313" key="2">
    <source>
        <dbReference type="Proteomes" id="UP001202961"/>
    </source>
</evidence>
<dbReference type="RefSeq" id="WP_250928590.1">
    <property type="nucleotide sequence ID" value="NZ_JAMQBK010000025.1"/>
</dbReference>
<dbReference type="Gene3D" id="2.60.120.200">
    <property type="match status" value="2"/>
</dbReference>
<dbReference type="SUPFAM" id="SSF49899">
    <property type="entry name" value="Concanavalin A-like lectins/glucanases"/>
    <property type="match status" value="2"/>
</dbReference>
<organism evidence="1 2">
    <name type="scientific">Aporhodopirellula aestuarii</name>
    <dbReference type="NCBI Taxonomy" id="2950107"/>
    <lineage>
        <taxon>Bacteria</taxon>
        <taxon>Pseudomonadati</taxon>
        <taxon>Planctomycetota</taxon>
        <taxon>Planctomycetia</taxon>
        <taxon>Pirellulales</taxon>
        <taxon>Pirellulaceae</taxon>
        <taxon>Aporhodopirellula</taxon>
    </lineage>
</organism>
<dbReference type="Pfam" id="PF13385">
    <property type="entry name" value="Laminin_G_3"/>
    <property type="match status" value="2"/>
</dbReference>
<dbReference type="EMBL" id="JAMQBK010000025">
    <property type="protein sequence ID" value="MCM2370952.1"/>
    <property type="molecule type" value="Genomic_DNA"/>
</dbReference>
<reference evidence="1 2" key="1">
    <citation type="journal article" date="2022" name="Syst. Appl. Microbiol.">
        <title>Rhodopirellula aestuarii sp. nov., a novel member of the genus Rhodopirellula isolated from brackish sediments collected in the Tagus River estuary, Portugal.</title>
        <authorList>
            <person name="Vitorino I.R."/>
            <person name="Klimek D."/>
            <person name="Calusinska M."/>
            <person name="Lobo-da-Cunha A."/>
            <person name="Vasconcelos V."/>
            <person name="Lage O.M."/>
        </authorList>
    </citation>
    <scope>NUCLEOTIDE SEQUENCE [LARGE SCALE GENOMIC DNA]</scope>
    <source>
        <strain evidence="1 2">ICT_H3.1</strain>
    </source>
</reference>
<comment type="caution">
    <text evidence="1">The sequence shown here is derived from an EMBL/GenBank/DDBJ whole genome shotgun (WGS) entry which is preliminary data.</text>
</comment>
<evidence type="ECO:0000313" key="1">
    <source>
        <dbReference type="EMBL" id="MCM2370952.1"/>
    </source>
</evidence>
<keyword evidence="2" id="KW-1185">Reference proteome</keyword>
<accession>A0ABT0U250</accession>
<sequence>MTTTVLTLDSKRWYDPNSSSYKTTGEMWAGYEDLYNYDVVRCAYRFILPAGYEEEYILSVILALTVNADNQGYGADTIIGPHDGTTAFNSIDLTPSGNFDLLLPKGIEDDYMGFGRDYTVTQGSTAVVNVDLTDAIKIAIEEGKIDSGGINIIWDNHPDWYGYDYLKDNNVAPTLTLTTGTPPEPSPFGLGDEVCLFRGPTGNDDLSTHAHDGTYQGGLTVAADTGENGVSAFDMDGVDDRIKAYTIDQDSNWTLAAWVKINSGNQKGSWIKNNSQEANDEISGFSIGIGSTDYETAGRKLLLLNSSKAWSVSSYTFANDGWHHIALTRSGNDMTAYVNGASVHTAYFVPNTDGDMISFGGFEHTSQQVGTFLRYAPNRMDDCCQFDRVLDKWDIQALASRRNYDHTWGLHGLTHRYCATLTDNITDSFGISHGSFQGGMGTEADVTHGGTKAYAFNDSNDYVSFASEHYSPGTKDFSFSCWFRSDTAGAGTQWIYSNRSGNNSIGVFTYSGKIRIHMSDSSLNIVQVDSATTISADTWYHIAFTWDGSANETRVFINGTYESSGTNGSIGSIDVSDGAAPVMGAYSGSGGSSTYRIYGAVEDLMIFRVELDDSVIAEIADNPPGWDGVIVESVVATITLDDVTMSADAVSVVSGDVGIVLDDVSMAASGASRVSSESTIVLDDVAMDSQGTQLSVARASSFITLDDVTMTAVADLVVHSTSTIILDDVSMSVDAELIVGAASTIALDDVSMVGSGDSSVASVASITLDDVSLATAGESILIAESTIVLDDVTLSSGSQTSVSATSTIVLDDIALSIDVPSNNRISVVLDDVTMDSSGANIVGADATIVLDDISATIVAAVSSLTGDDVLFPNDLFPGELFTTEIFV</sequence>
<name>A0ABT0U250_9BACT</name>